<dbReference type="CDD" id="cd06343">
    <property type="entry name" value="PBP1_ABC_ligand_binding-like"/>
    <property type="match status" value="1"/>
</dbReference>
<evidence type="ECO:0000256" key="2">
    <source>
        <dbReference type="ARBA" id="ARBA00022729"/>
    </source>
</evidence>
<proteinExistence type="inferred from homology"/>
<protein>
    <submittedName>
        <fullName evidence="5">Amino acid/amide ABC transporter substrate-binding protein, HAAT family (TC 3.A.1.4.-)</fullName>
    </submittedName>
</protein>
<feature type="signal peptide" evidence="3">
    <location>
        <begin position="1"/>
        <end position="21"/>
    </location>
</feature>
<evidence type="ECO:0000313" key="5">
    <source>
        <dbReference type="EMBL" id="SKA36609.1"/>
    </source>
</evidence>
<name>A0A1T4T8F4_9HYPH</name>
<evidence type="ECO:0000313" key="6">
    <source>
        <dbReference type="Proteomes" id="UP000190092"/>
    </source>
</evidence>
<keyword evidence="6" id="KW-1185">Reference proteome</keyword>
<dbReference type="STRING" id="225324.SAMN02745126_05809"/>
<dbReference type="InterPro" id="IPR028082">
    <property type="entry name" value="Peripla_BP_I"/>
</dbReference>
<dbReference type="SUPFAM" id="SSF53822">
    <property type="entry name" value="Periplasmic binding protein-like I"/>
    <property type="match status" value="1"/>
</dbReference>
<comment type="similarity">
    <text evidence="1">Belongs to the leucine-binding protein family.</text>
</comment>
<sequence>MPTIRVAVAAFLSVALLGVQAQAQKKYDPGASDTEIKLGQTMPYSGPLSGFITLAKAELAYFAMVNDQGGVNGRKINLISLDDGFSPAKTVEQTRKLIEDDHVLAISGSLGTATNAAVQKYLNQRKVPQLFLASGASRWNDPRNFPYTMTLTPIYQAEASIYAAYILKQVANPKVALLYQNDDFGKDFLKGFTDRLGDKAKTVLTRAVSYEVTDATVDSQMIDLASTKANVFLNITTPKFAVQAIRKAADLNWKPLQVVDNPAASIAIVMRPAGIEASMGVISAAFVKDPTDPQYQNDPEFLAWVAWMKKYFPAGSLEDPQNVVGYVQAQTMVQVLKQCGDTITRENVMRQAANLKNFHPAMLLNGINMNTSPTDYQPMEELALQRFNGKRFELFGGLLSARVD</sequence>
<reference evidence="6" key="1">
    <citation type="submission" date="2017-02" db="EMBL/GenBank/DDBJ databases">
        <authorList>
            <person name="Varghese N."/>
            <person name="Submissions S."/>
        </authorList>
    </citation>
    <scope>NUCLEOTIDE SEQUENCE [LARGE SCALE GENOMIC DNA]</scope>
    <source>
        <strain evidence="6">ATCC 27094</strain>
    </source>
</reference>
<dbReference type="AlphaFoldDB" id="A0A1T4T8F4"/>
<dbReference type="EMBL" id="FUWJ01000014">
    <property type="protein sequence ID" value="SKA36609.1"/>
    <property type="molecule type" value="Genomic_DNA"/>
</dbReference>
<gene>
    <name evidence="5" type="ORF">SAMN02745126_05809</name>
</gene>
<feature type="chain" id="PRO_5012910887" evidence="3">
    <location>
        <begin position="22"/>
        <end position="404"/>
    </location>
</feature>
<dbReference type="InterPro" id="IPR028081">
    <property type="entry name" value="Leu-bd"/>
</dbReference>
<evidence type="ECO:0000259" key="4">
    <source>
        <dbReference type="Pfam" id="PF13458"/>
    </source>
</evidence>
<dbReference type="Proteomes" id="UP000190092">
    <property type="component" value="Unassembled WGS sequence"/>
</dbReference>
<dbReference type="RefSeq" id="WP_085937555.1">
    <property type="nucleotide sequence ID" value="NZ_FUWJ01000014.1"/>
</dbReference>
<accession>A0A1T4T8F4</accession>
<feature type="domain" description="Leucine-binding protein" evidence="4">
    <location>
        <begin position="35"/>
        <end position="388"/>
    </location>
</feature>
<dbReference type="PANTHER" id="PTHR47235">
    <property type="entry name" value="BLR6548 PROTEIN"/>
    <property type="match status" value="1"/>
</dbReference>
<evidence type="ECO:0000256" key="3">
    <source>
        <dbReference type="SAM" id="SignalP"/>
    </source>
</evidence>
<dbReference type="PANTHER" id="PTHR47235:SF1">
    <property type="entry name" value="BLR6548 PROTEIN"/>
    <property type="match status" value="1"/>
</dbReference>
<keyword evidence="2 3" id="KW-0732">Signal</keyword>
<dbReference type="Pfam" id="PF13458">
    <property type="entry name" value="Peripla_BP_6"/>
    <property type="match status" value="1"/>
</dbReference>
<dbReference type="OrthoDB" id="9802022at2"/>
<evidence type="ECO:0000256" key="1">
    <source>
        <dbReference type="ARBA" id="ARBA00010062"/>
    </source>
</evidence>
<dbReference type="Gene3D" id="3.40.50.2300">
    <property type="match status" value="2"/>
</dbReference>
<organism evidence="5 6">
    <name type="scientific">Enhydrobacter aerosaccus</name>
    <dbReference type="NCBI Taxonomy" id="225324"/>
    <lineage>
        <taxon>Bacteria</taxon>
        <taxon>Pseudomonadati</taxon>
        <taxon>Pseudomonadota</taxon>
        <taxon>Alphaproteobacteria</taxon>
        <taxon>Hyphomicrobiales</taxon>
        <taxon>Enhydrobacter</taxon>
    </lineage>
</organism>